<keyword evidence="3" id="KW-1185">Reference proteome</keyword>
<gene>
    <name evidence="2" type="ORF">KC01_LOCUS16852</name>
</gene>
<feature type="coiled-coil region" evidence="1">
    <location>
        <begin position="115"/>
        <end position="202"/>
    </location>
</feature>
<protein>
    <submittedName>
        <fullName evidence="2">Uncharacterized protein</fullName>
    </submittedName>
</protein>
<dbReference type="Proteomes" id="UP001497482">
    <property type="component" value="Chromosome 17"/>
</dbReference>
<organism evidence="2 3">
    <name type="scientific">Knipowitschia caucasica</name>
    <name type="common">Caucasian dwarf goby</name>
    <name type="synonym">Pomatoschistus caucasicus</name>
    <dbReference type="NCBI Taxonomy" id="637954"/>
    <lineage>
        <taxon>Eukaryota</taxon>
        <taxon>Metazoa</taxon>
        <taxon>Chordata</taxon>
        <taxon>Craniata</taxon>
        <taxon>Vertebrata</taxon>
        <taxon>Euteleostomi</taxon>
        <taxon>Actinopterygii</taxon>
        <taxon>Neopterygii</taxon>
        <taxon>Teleostei</taxon>
        <taxon>Neoteleostei</taxon>
        <taxon>Acanthomorphata</taxon>
        <taxon>Gobiaria</taxon>
        <taxon>Gobiiformes</taxon>
        <taxon>Gobioidei</taxon>
        <taxon>Gobiidae</taxon>
        <taxon>Gobiinae</taxon>
        <taxon>Knipowitschia</taxon>
    </lineage>
</organism>
<dbReference type="AlphaFoldDB" id="A0AAV2KH89"/>
<accession>A0AAV2KH89</accession>
<dbReference type="EMBL" id="OZ035839">
    <property type="protein sequence ID" value="CAL1586869.1"/>
    <property type="molecule type" value="Genomic_DNA"/>
</dbReference>
<keyword evidence="1" id="KW-0175">Coiled coil</keyword>
<proteinExistence type="predicted"/>
<name>A0AAV2KH89_KNICA</name>
<evidence type="ECO:0000313" key="3">
    <source>
        <dbReference type="Proteomes" id="UP001497482"/>
    </source>
</evidence>
<reference evidence="2 3" key="1">
    <citation type="submission" date="2024-04" db="EMBL/GenBank/DDBJ databases">
        <authorList>
            <person name="Waldvogel A.-M."/>
            <person name="Schoenle A."/>
        </authorList>
    </citation>
    <scope>NUCLEOTIDE SEQUENCE [LARGE SCALE GENOMIC DNA]</scope>
</reference>
<evidence type="ECO:0000313" key="2">
    <source>
        <dbReference type="EMBL" id="CAL1586869.1"/>
    </source>
</evidence>
<evidence type="ECO:0000256" key="1">
    <source>
        <dbReference type="SAM" id="Coils"/>
    </source>
</evidence>
<sequence>MEVPETSIKAFIETWQCVEKEHDAAEMNFHGKLQKWLSNEVDHFGEEHVAQELPWSQSEEAWNTEETIFKEQVDRLRSLDVNLRGDQESADLADLQRQFNKRQKHLAIRETQRMQQQLRERDATIRQRQEELEQEQAMVREKSEEIKLTKAHVQLELERLEVRRLQERGEHENSLNKSFDRRRHLESEMLDLKQTIEHKNMEVVWEQRLLEMIEPAPETKPEIHTDTEKVCVEENTRPRQGKRFSRLVPSFGSISGFFNRRQRTGGCSSSVKD</sequence>